<dbReference type="OrthoDB" id="5330228at2759"/>
<accession>A0A1Y2EY59</accession>
<evidence type="ECO:0000313" key="9">
    <source>
        <dbReference type="EMBL" id="ORY76539.1"/>
    </source>
</evidence>
<evidence type="ECO:0000256" key="3">
    <source>
        <dbReference type="ARBA" id="ARBA00022840"/>
    </source>
</evidence>
<feature type="domain" description="RING-type" evidence="7">
    <location>
        <begin position="1397"/>
        <end position="1435"/>
    </location>
</feature>
<evidence type="ECO:0000256" key="6">
    <source>
        <dbReference type="SAM" id="MobiDB-lite"/>
    </source>
</evidence>
<dbReference type="InterPro" id="IPR059033">
    <property type="entry name" value="C144_05_dom"/>
</dbReference>
<dbReference type="PROSITE" id="PS50089">
    <property type="entry name" value="ZF_RING_2"/>
    <property type="match status" value="1"/>
</dbReference>
<keyword evidence="1" id="KW-0547">Nucleotide-binding</keyword>
<evidence type="ECO:0000256" key="5">
    <source>
        <dbReference type="SAM" id="Coils"/>
    </source>
</evidence>
<dbReference type="InterPro" id="IPR038718">
    <property type="entry name" value="SNF2-like_sf"/>
</dbReference>
<dbReference type="SUPFAM" id="SSF52540">
    <property type="entry name" value="P-loop containing nucleoside triphosphate hydrolases"/>
    <property type="match status" value="2"/>
</dbReference>
<dbReference type="InterPro" id="IPR013083">
    <property type="entry name" value="Znf_RING/FYVE/PHD"/>
</dbReference>
<dbReference type="CDD" id="cd16449">
    <property type="entry name" value="RING-HC"/>
    <property type="match status" value="1"/>
</dbReference>
<dbReference type="Pfam" id="PF13920">
    <property type="entry name" value="zf-C3HC4_3"/>
    <property type="match status" value="1"/>
</dbReference>
<dbReference type="InterPro" id="IPR000330">
    <property type="entry name" value="SNF2_N"/>
</dbReference>
<dbReference type="Gene3D" id="3.40.50.10810">
    <property type="entry name" value="Tandem AAA-ATPase domain"/>
    <property type="match status" value="1"/>
</dbReference>
<feature type="coiled-coil region" evidence="5">
    <location>
        <begin position="1283"/>
        <end position="1317"/>
    </location>
</feature>
<dbReference type="FunCoup" id="A0A1Y2EY59">
    <property type="interactions" value="407"/>
</dbReference>
<dbReference type="Pfam" id="PF26021">
    <property type="entry name" value="Ferritin_C144_05"/>
    <property type="match status" value="1"/>
</dbReference>
<dbReference type="PANTHER" id="PTHR45865">
    <property type="entry name" value="E3 UBIQUITIN-PROTEIN LIGASE SHPRH FAMILY MEMBER"/>
    <property type="match status" value="1"/>
</dbReference>
<dbReference type="InterPro" id="IPR027417">
    <property type="entry name" value="P-loop_NTPase"/>
</dbReference>
<keyword evidence="3" id="KW-0067">ATP-binding</keyword>
<keyword evidence="4" id="KW-0479">Metal-binding</keyword>
<name>A0A1Y2EY59_9BASI</name>
<dbReference type="GO" id="GO:0005524">
    <property type="term" value="F:ATP binding"/>
    <property type="evidence" value="ECO:0007669"/>
    <property type="project" value="InterPro"/>
</dbReference>
<keyword evidence="10" id="KW-1185">Reference proteome</keyword>
<feature type="compositionally biased region" description="Acidic residues" evidence="6">
    <location>
        <begin position="330"/>
        <end position="343"/>
    </location>
</feature>
<dbReference type="InParanoid" id="A0A1Y2EY59"/>
<reference evidence="9 10" key="1">
    <citation type="submission" date="2016-07" db="EMBL/GenBank/DDBJ databases">
        <title>Pervasive Adenine N6-methylation of Active Genes in Fungi.</title>
        <authorList>
            <consortium name="DOE Joint Genome Institute"/>
            <person name="Mondo S.J."/>
            <person name="Dannebaum R.O."/>
            <person name="Kuo R.C."/>
            <person name="Labutti K."/>
            <person name="Haridas S."/>
            <person name="Kuo A."/>
            <person name="Salamov A."/>
            <person name="Ahrendt S.R."/>
            <person name="Lipzen A."/>
            <person name="Sullivan W."/>
            <person name="Andreopoulos W.B."/>
            <person name="Clum A."/>
            <person name="Lindquist E."/>
            <person name="Daum C."/>
            <person name="Ramamoorthy G.K."/>
            <person name="Gryganskyi A."/>
            <person name="Culley D."/>
            <person name="Magnuson J.K."/>
            <person name="James T.Y."/>
            <person name="O'Malley M.A."/>
            <person name="Stajich J.E."/>
            <person name="Spatafora J.W."/>
            <person name="Visel A."/>
            <person name="Grigoriev I.V."/>
        </authorList>
    </citation>
    <scope>NUCLEOTIDE SEQUENCE [LARGE SCALE GENOMIC DNA]</scope>
    <source>
        <strain evidence="9 10">62-1032</strain>
    </source>
</reference>
<dbReference type="InterPro" id="IPR014001">
    <property type="entry name" value="Helicase_ATP-bd"/>
</dbReference>
<gene>
    <name evidence="9" type="ORF">BCR35DRAFT_305784</name>
</gene>
<dbReference type="Gene3D" id="3.30.40.10">
    <property type="entry name" value="Zinc/RING finger domain, C3HC4 (zinc finger)"/>
    <property type="match status" value="1"/>
</dbReference>
<keyword evidence="4" id="KW-0863">Zinc-finger</keyword>
<dbReference type="PROSITE" id="PS51192">
    <property type="entry name" value="HELICASE_ATP_BIND_1"/>
    <property type="match status" value="1"/>
</dbReference>
<sequence length="1743" mass="194107">MDAAAPPPAANGSAAAGAGELVPLEEGNKLVNVFYPALERLLGGTPSDDEVEIVPNANAQGKRPLDSTSNGTTAKQPRLSPSSQDGLSVLRLHFTLDPTELQGDNIAYKWSFVRELLAHPSSHHPAPLTPIAFTHTRGIAGKVPHEITITTPDSRDITARMKLLQVDPRDYEHPLVERWATGRASAAFGEGSVLDSVLLLQGQGYLAVEGELSAHCPATIKQLDDLTFHLTVSVFILPSFYTLRYPTNTKRLFIERLFPPSPIPNTAPREANVNLFYSSLKRAPRTSKGIPVVPSVITSRARTPVVVETDEERETRLRREAKGKGRAIEPEEVEMDVDDEGGDGEGWQTPKELDLGPEDELLYPPGLKPTLMPFQSRTVRWLLGREGKRVRPGVKDEEEEEEEQAGGDVEMPKAGPSTNGDVHLHDHDEEELEEEEDAEGHDKKEVDHPAPILEDLEEEELVAQRRGPLWESITIPLPSSSSSSSSTSTSTTTACQQFWVNRVTSSLSTEDPGVKAVVSAEYKVKDEDEDDDEEEDGEEEEGVELHWGSGNNGLLAEEVGLGKTVEVLSLILLNPDPERLSLPSYFNPFTDSEVKPTPMTLIIAPAAIVGQWEAEIAKHAPGLRVLRYEAIKKIKETWTPEFIASKFDIVLTTFDVLRREVVLARKPHERALRSGREGRHRYRRSLLVQIDFLRVILDEAQMLGDLVSATSETASLIPRRFSFCVTSTPLKSRIEDLQGLLAFLRVEPFGASRGALSRLVEEVPTFVRVCESLGARTLKAQVDHELVIPEQARFVVPVEFTAVEKYWYDSRYAEALEVLGLDSDGTPKDEGVNPATGEPYPWAPDQGDLNRWLVALRQVCCHPQVGKAAKEALGNVLHTVDQVLSNMREKAVAAHHSDQRQLLATRVKRAQILTYDAEDCERFETALEIYGSTLLDLEELIKEVGEAVKEAWELRKARIQRAGSTPSSSIDGDKDGIAGLLSLGLADEENEEDHKLTEKDRMLIKNLGALRNRLRDLLFIQHKCHFFSGSAYYNMAKFPDEEAEAYSKAEHLRVVILNPYERNVDRAIRLLDEQQEERDEEGELDIGDLELSFAKVGRGIVAREAFDDAATTVDISNGYAELIWSWRESILAMMKTRVSIAGDDATGEEYEARAALQEKLNCYLEAYNVLLDDWRHALLGGQRSALAAQLQQEIFGKDNRKDWTANPLHAKRKKKNVYIPLKDRRVPRLEEGDTPEEILRFELLVERIEAKGEDEEETEPVPLRHIINTLKEALEKTAVPEEKKLLELELRRLKKEVKDKEKVADRLRSELADITKAFNARLRYFAQLQVLSDEVQDPTFVTDAKVSKKFKGFPIELAMLAEEEEKLEASIEKKASARRYLEALNADGAQATEETTCVICSDVYTKGVLTTCGHLVCEACFTAWIARNRQCPLCRRPLARGDWEVVKYRHSAPDNDDQDAGDDDGDVEMLGDGLVLDPPIKLSTVDRDLLAGIESIDTMAPLSSKSDLIVKHISYIRRNDPTAKCLVFSCWQESLNILMSAMHRNGIGYVRLEASGKKESIVARFHDDPDIAVFFLHTKSQSAGLNLTCAQYVFLVEPLLHPSLEVQAIARVHRIGQTQQTTVFQYFVSDTVDQRVAELRGRQGTSLFLPKRNAAQEARASQQDMATKSKHGAGDESIEDEDDISRCLFHPEHYLALQRALLPARLRVAKKEKANGEGEGAAPAGRAGQAAMARAVAAGIELA</sequence>
<protein>
    <submittedName>
        <fullName evidence="9">SNF2 family N-terminal domain-domain-containing protein</fullName>
    </submittedName>
</protein>
<feature type="region of interest" description="Disordered" evidence="6">
    <location>
        <begin position="309"/>
        <end position="357"/>
    </location>
</feature>
<dbReference type="GO" id="GO:0061630">
    <property type="term" value="F:ubiquitin protein ligase activity"/>
    <property type="evidence" value="ECO:0007669"/>
    <property type="project" value="TreeGrafter"/>
</dbReference>
<feature type="region of interest" description="Disordered" evidence="6">
    <location>
        <begin position="45"/>
        <end position="84"/>
    </location>
</feature>
<dbReference type="Pfam" id="PF00176">
    <property type="entry name" value="SNF2-rel_dom"/>
    <property type="match status" value="1"/>
</dbReference>
<dbReference type="SMART" id="SM00184">
    <property type="entry name" value="RING"/>
    <property type="match status" value="1"/>
</dbReference>
<dbReference type="Proteomes" id="UP000193467">
    <property type="component" value="Unassembled WGS sequence"/>
</dbReference>
<dbReference type="EMBL" id="MCGR01000034">
    <property type="protein sequence ID" value="ORY76539.1"/>
    <property type="molecule type" value="Genomic_DNA"/>
</dbReference>
<dbReference type="SMART" id="SM00490">
    <property type="entry name" value="HELICc"/>
    <property type="match status" value="1"/>
</dbReference>
<feature type="region of interest" description="Disordered" evidence="6">
    <location>
        <begin position="518"/>
        <end position="549"/>
    </location>
</feature>
<evidence type="ECO:0000256" key="1">
    <source>
        <dbReference type="ARBA" id="ARBA00022741"/>
    </source>
</evidence>
<feature type="compositionally biased region" description="Acidic residues" evidence="6">
    <location>
        <begin position="527"/>
        <end position="542"/>
    </location>
</feature>
<evidence type="ECO:0000256" key="4">
    <source>
        <dbReference type="PROSITE-ProRule" id="PRU00175"/>
    </source>
</evidence>
<dbReference type="Pfam" id="PF00271">
    <property type="entry name" value="Helicase_C"/>
    <property type="match status" value="1"/>
</dbReference>
<feature type="compositionally biased region" description="Polar residues" evidence="6">
    <location>
        <begin position="66"/>
        <end position="84"/>
    </location>
</feature>
<dbReference type="GO" id="GO:0005634">
    <property type="term" value="C:nucleus"/>
    <property type="evidence" value="ECO:0007669"/>
    <property type="project" value="TreeGrafter"/>
</dbReference>
<evidence type="ECO:0000259" key="8">
    <source>
        <dbReference type="PROSITE" id="PS51192"/>
    </source>
</evidence>
<proteinExistence type="predicted"/>
<evidence type="ECO:0000313" key="10">
    <source>
        <dbReference type="Proteomes" id="UP000193467"/>
    </source>
</evidence>
<feature type="compositionally biased region" description="Acidic residues" evidence="6">
    <location>
        <begin position="396"/>
        <end position="405"/>
    </location>
</feature>
<keyword evidence="2" id="KW-0378">Hydrolase</keyword>
<dbReference type="CDD" id="cd18793">
    <property type="entry name" value="SF2_C_SNF"/>
    <property type="match status" value="1"/>
</dbReference>
<keyword evidence="5" id="KW-0175">Coiled coil</keyword>
<feature type="coiled-coil region" evidence="5">
    <location>
        <begin position="1057"/>
        <end position="1084"/>
    </location>
</feature>
<dbReference type="SMART" id="SM00487">
    <property type="entry name" value="DEXDc"/>
    <property type="match status" value="1"/>
</dbReference>
<dbReference type="STRING" id="106004.A0A1Y2EY59"/>
<dbReference type="PANTHER" id="PTHR45865:SF1">
    <property type="entry name" value="E3 UBIQUITIN-PROTEIN LIGASE SHPRH"/>
    <property type="match status" value="1"/>
</dbReference>
<dbReference type="Gene3D" id="3.40.50.300">
    <property type="entry name" value="P-loop containing nucleotide triphosphate hydrolases"/>
    <property type="match status" value="1"/>
</dbReference>
<dbReference type="InterPro" id="IPR001841">
    <property type="entry name" value="Znf_RING"/>
</dbReference>
<feature type="region of interest" description="Disordered" evidence="6">
    <location>
        <begin position="388"/>
        <end position="453"/>
    </location>
</feature>
<organism evidence="9 10">
    <name type="scientific">Leucosporidium creatinivorum</name>
    <dbReference type="NCBI Taxonomy" id="106004"/>
    <lineage>
        <taxon>Eukaryota</taxon>
        <taxon>Fungi</taxon>
        <taxon>Dikarya</taxon>
        <taxon>Basidiomycota</taxon>
        <taxon>Pucciniomycotina</taxon>
        <taxon>Microbotryomycetes</taxon>
        <taxon>Leucosporidiales</taxon>
        <taxon>Leucosporidium</taxon>
    </lineage>
</organism>
<dbReference type="InterPro" id="IPR049730">
    <property type="entry name" value="SNF2/RAD54-like_C"/>
</dbReference>
<feature type="region of interest" description="Disordered" evidence="6">
    <location>
        <begin position="1650"/>
        <end position="1678"/>
    </location>
</feature>
<feature type="compositionally biased region" description="Acidic residues" evidence="6">
    <location>
        <begin position="428"/>
        <end position="439"/>
    </location>
</feature>
<dbReference type="InterPro" id="IPR001650">
    <property type="entry name" value="Helicase_C-like"/>
</dbReference>
<dbReference type="GO" id="GO:0000209">
    <property type="term" value="P:protein polyubiquitination"/>
    <property type="evidence" value="ECO:0007669"/>
    <property type="project" value="TreeGrafter"/>
</dbReference>
<dbReference type="GO" id="GO:0006974">
    <property type="term" value="P:DNA damage response"/>
    <property type="evidence" value="ECO:0007669"/>
    <property type="project" value="TreeGrafter"/>
</dbReference>
<dbReference type="GO" id="GO:0008270">
    <property type="term" value="F:zinc ion binding"/>
    <property type="evidence" value="ECO:0007669"/>
    <property type="project" value="UniProtKB-KW"/>
</dbReference>
<dbReference type="InterPro" id="IPR052583">
    <property type="entry name" value="ATP-helicase/E3_Ub-Ligase"/>
</dbReference>
<dbReference type="GO" id="GO:0016787">
    <property type="term" value="F:hydrolase activity"/>
    <property type="evidence" value="ECO:0007669"/>
    <property type="project" value="UniProtKB-KW"/>
</dbReference>
<dbReference type="SUPFAM" id="SSF57850">
    <property type="entry name" value="RING/U-box"/>
    <property type="match status" value="1"/>
</dbReference>
<keyword evidence="4" id="KW-0862">Zinc</keyword>
<feature type="domain" description="Helicase ATP-binding" evidence="8">
    <location>
        <begin position="544"/>
        <end position="747"/>
    </location>
</feature>
<feature type="compositionally biased region" description="Basic and acidic residues" evidence="6">
    <location>
        <begin position="313"/>
        <end position="329"/>
    </location>
</feature>
<evidence type="ECO:0000256" key="2">
    <source>
        <dbReference type="ARBA" id="ARBA00022801"/>
    </source>
</evidence>
<evidence type="ECO:0000259" key="7">
    <source>
        <dbReference type="PROSITE" id="PS50089"/>
    </source>
</evidence>
<comment type="caution">
    <text evidence="9">The sequence shown here is derived from an EMBL/GenBank/DDBJ whole genome shotgun (WGS) entry which is preliminary data.</text>
</comment>